<sequence>MTKIIPQVQDPKIDYLFWALDINSEILKFAIILKASIQMKTNGYSSVKIS</sequence>
<proteinExistence type="predicted"/>
<evidence type="ECO:0000313" key="2">
    <source>
        <dbReference type="Proteomes" id="UP000430202"/>
    </source>
</evidence>
<organism evidence="1 2">
    <name type="scientific">Maribacter litoralis</name>
    <dbReference type="NCBI Taxonomy" id="2059726"/>
    <lineage>
        <taxon>Bacteria</taxon>
        <taxon>Pseudomonadati</taxon>
        <taxon>Bacteroidota</taxon>
        <taxon>Flavobacteriia</taxon>
        <taxon>Flavobacteriales</taxon>
        <taxon>Flavobacteriaceae</taxon>
        <taxon>Maribacter</taxon>
    </lineage>
</organism>
<dbReference type="AlphaFoldDB" id="A0A653R007"/>
<reference evidence="1 2" key="1">
    <citation type="submission" date="2019-10" db="EMBL/GenBank/DDBJ databases">
        <authorList>
            <person name="Karimi E."/>
        </authorList>
    </citation>
    <scope>NUCLEOTIDE SEQUENCE [LARGE SCALE GENOMIC DNA]</scope>
    <source>
        <strain evidence="1">Maribacter sp. 151</strain>
    </source>
</reference>
<evidence type="ECO:0000313" key="1">
    <source>
        <dbReference type="EMBL" id="VXB47945.1"/>
    </source>
</evidence>
<dbReference type="EMBL" id="CABWLR010000002">
    <property type="protein sequence ID" value="VXB47945.1"/>
    <property type="molecule type" value="Genomic_DNA"/>
</dbReference>
<dbReference type="Proteomes" id="UP000430202">
    <property type="component" value="Unassembled WGS sequence"/>
</dbReference>
<protein>
    <submittedName>
        <fullName evidence="1">Uncharacterized protein</fullName>
    </submittedName>
</protein>
<gene>
    <name evidence="1" type="ORF">MARI151_20699</name>
</gene>
<accession>A0A653R007</accession>
<keyword evidence="2" id="KW-1185">Reference proteome</keyword>
<name>A0A653R007_9FLAO</name>